<sequence length="40" mass="4487">MKNIYRTGVCLGSSGPKLYYAFVVKTSTFGWYKVSYNGEA</sequence>
<comment type="caution">
    <text evidence="1">The sequence shown here is derived from an EMBL/GenBank/DDBJ whole genome shotgun (WGS) entry which is preliminary data.</text>
</comment>
<name>A0A4R3MJI4_9FIRM</name>
<dbReference type="AlphaFoldDB" id="A0A4R3MJI4"/>
<keyword evidence="2" id="KW-1185">Reference proteome</keyword>
<evidence type="ECO:0000313" key="1">
    <source>
        <dbReference type="EMBL" id="TCT13845.1"/>
    </source>
</evidence>
<reference evidence="1 2" key="1">
    <citation type="submission" date="2019-03" db="EMBL/GenBank/DDBJ databases">
        <title>Genomic Encyclopedia of Type Strains, Phase IV (KMG-IV): sequencing the most valuable type-strain genomes for metagenomic binning, comparative biology and taxonomic classification.</title>
        <authorList>
            <person name="Goeker M."/>
        </authorList>
    </citation>
    <scope>NUCLEOTIDE SEQUENCE [LARGE SCALE GENOMIC DNA]</scope>
    <source>
        <strain evidence="1 2">DSM 24629</strain>
    </source>
</reference>
<gene>
    <name evidence="1" type="ORF">EDC18_10881</name>
</gene>
<protein>
    <submittedName>
        <fullName evidence="1">Uncharacterized protein</fullName>
    </submittedName>
</protein>
<accession>A0A4R3MJI4</accession>
<dbReference type="Proteomes" id="UP000294902">
    <property type="component" value="Unassembled WGS sequence"/>
</dbReference>
<dbReference type="RefSeq" id="WP_279230942.1">
    <property type="nucleotide sequence ID" value="NZ_SMAL01000008.1"/>
</dbReference>
<organism evidence="1 2">
    <name type="scientific">Natranaerovirga pectinivora</name>
    <dbReference type="NCBI Taxonomy" id="682400"/>
    <lineage>
        <taxon>Bacteria</taxon>
        <taxon>Bacillati</taxon>
        <taxon>Bacillota</taxon>
        <taxon>Clostridia</taxon>
        <taxon>Lachnospirales</taxon>
        <taxon>Natranaerovirgaceae</taxon>
        <taxon>Natranaerovirga</taxon>
    </lineage>
</organism>
<dbReference type="EMBL" id="SMAL01000008">
    <property type="protein sequence ID" value="TCT13845.1"/>
    <property type="molecule type" value="Genomic_DNA"/>
</dbReference>
<proteinExistence type="predicted"/>
<evidence type="ECO:0000313" key="2">
    <source>
        <dbReference type="Proteomes" id="UP000294902"/>
    </source>
</evidence>